<gene>
    <name evidence="11" type="ORF">EVEC_LOCUS10186</name>
</gene>
<keyword evidence="2" id="KW-0808">Transferase</keyword>
<keyword evidence="12" id="KW-1185">Reference proteome</keyword>
<dbReference type="EMBL" id="UXUI01010614">
    <property type="protein sequence ID" value="VDD95435.1"/>
    <property type="molecule type" value="Genomic_DNA"/>
</dbReference>
<proteinExistence type="inferred from homology"/>
<evidence type="ECO:0000313" key="11">
    <source>
        <dbReference type="EMBL" id="VDD95435.1"/>
    </source>
</evidence>
<evidence type="ECO:0000256" key="7">
    <source>
        <dbReference type="ARBA" id="ARBA00038999"/>
    </source>
</evidence>
<organism evidence="13">
    <name type="scientific">Enterobius vermicularis</name>
    <name type="common">Human pinworm</name>
    <dbReference type="NCBI Taxonomy" id="51028"/>
    <lineage>
        <taxon>Eukaryota</taxon>
        <taxon>Metazoa</taxon>
        <taxon>Ecdysozoa</taxon>
        <taxon>Nematoda</taxon>
        <taxon>Chromadorea</taxon>
        <taxon>Rhabditida</taxon>
        <taxon>Spirurina</taxon>
        <taxon>Oxyuridomorpha</taxon>
        <taxon>Oxyuroidea</taxon>
        <taxon>Oxyuridae</taxon>
        <taxon>Enterobius</taxon>
    </lineage>
</organism>
<dbReference type="PANTHER" id="PTHR48013">
    <property type="entry name" value="DUAL SPECIFICITY MITOGEN-ACTIVATED PROTEIN KINASE KINASE 5-RELATED"/>
    <property type="match status" value="1"/>
</dbReference>
<dbReference type="SUPFAM" id="SSF56112">
    <property type="entry name" value="Protein kinase-like (PK-like)"/>
    <property type="match status" value="1"/>
</dbReference>
<evidence type="ECO:0000256" key="2">
    <source>
        <dbReference type="ARBA" id="ARBA00022679"/>
    </source>
</evidence>
<dbReference type="InterPro" id="IPR017441">
    <property type="entry name" value="Protein_kinase_ATP_BS"/>
</dbReference>
<protein>
    <recommendedName>
        <fullName evidence="7">mitogen-activated protein kinase kinase</fullName>
        <ecNumber evidence="7">2.7.12.2</ecNumber>
    </recommendedName>
</protein>
<name>A0A0N4VJ40_ENTVE</name>
<dbReference type="OrthoDB" id="10252354at2759"/>
<evidence type="ECO:0000256" key="5">
    <source>
        <dbReference type="ARBA" id="ARBA00022840"/>
    </source>
</evidence>
<dbReference type="PROSITE" id="PS00108">
    <property type="entry name" value="PROTEIN_KINASE_ST"/>
    <property type="match status" value="1"/>
</dbReference>
<dbReference type="EC" id="2.7.12.2" evidence="7"/>
<dbReference type="InterPro" id="IPR008271">
    <property type="entry name" value="Ser/Thr_kinase_AS"/>
</dbReference>
<dbReference type="STRING" id="51028.A0A0N4VJ40"/>
<dbReference type="GO" id="GO:0004708">
    <property type="term" value="F:MAP kinase kinase activity"/>
    <property type="evidence" value="ECO:0007669"/>
    <property type="project" value="UniProtKB-EC"/>
</dbReference>
<evidence type="ECO:0000256" key="3">
    <source>
        <dbReference type="ARBA" id="ARBA00022741"/>
    </source>
</evidence>
<dbReference type="PROSITE" id="PS00107">
    <property type="entry name" value="PROTEIN_KINASE_ATP"/>
    <property type="match status" value="1"/>
</dbReference>
<dbReference type="Gene3D" id="1.10.510.10">
    <property type="entry name" value="Transferase(Phosphotransferase) domain 1"/>
    <property type="match status" value="1"/>
</dbReference>
<comment type="similarity">
    <text evidence="6">Belongs to the protein kinase superfamily. STE Ser/Thr protein kinase family. MAP kinase kinase subfamily.</text>
</comment>
<evidence type="ECO:0000259" key="10">
    <source>
        <dbReference type="PROSITE" id="PS50011"/>
    </source>
</evidence>
<reference evidence="13" key="1">
    <citation type="submission" date="2017-02" db="UniProtKB">
        <authorList>
            <consortium name="WormBaseParasite"/>
        </authorList>
    </citation>
    <scope>IDENTIFICATION</scope>
</reference>
<evidence type="ECO:0000256" key="1">
    <source>
        <dbReference type="ARBA" id="ARBA00022527"/>
    </source>
</evidence>
<dbReference type="InterPro" id="IPR011009">
    <property type="entry name" value="Kinase-like_dom_sf"/>
</dbReference>
<dbReference type="GO" id="GO:0004674">
    <property type="term" value="F:protein serine/threonine kinase activity"/>
    <property type="evidence" value="ECO:0007669"/>
    <property type="project" value="UniProtKB-KW"/>
</dbReference>
<evidence type="ECO:0000313" key="12">
    <source>
        <dbReference type="Proteomes" id="UP000274131"/>
    </source>
</evidence>
<evidence type="ECO:0000256" key="6">
    <source>
        <dbReference type="ARBA" id="ARBA00038035"/>
    </source>
</evidence>
<dbReference type="Proteomes" id="UP000274131">
    <property type="component" value="Unassembled WGS sequence"/>
</dbReference>
<dbReference type="PROSITE" id="PS50011">
    <property type="entry name" value="PROTEIN_KINASE_DOM"/>
    <property type="match status" value="1"/>
</dbReference>
<feature type="domain" description="Protein kinase" evidence="10">
    <location>
        <begin position="64"/>
        <end position="323"/>
    </location>
</feature>
<feature type="binding site" evidence="8">
    <location>
        <position position="93"/>
    </location>
    <ligand>
        <name>ATP</name>
        <dbReference type="ChEBI" id="CHEBI:30616"/>
    </ligand>
</feature>
<keyword evidence="3 8" id="KW-0547">Nucleotide-binding</keyword>
<dbReference type="WBParaSite" id="EVEC_0001086101-mRNA-1">
    <property type="protein sequence ID" value="EVEC_0001086101-mRNA-1"/>
    <property type="gene ID" value="EVEC_0001086101"/>
</dbReference>
<evidence type="ECO:0000256" key="9">
    <source>
        <dbReference type="RuleBase" id="RU000304"/>
    </source>
</evidence>
<dbReference type="Pfam" id="PF00069">
    <property type="entry name" value="Pkinase"/>
    <property type="match status" value="1"/>
</dbReference>
<evidence type="ECO:0000313" key="13">
    <source>
        <dbReference type="WBParaSite" id="EVEC_0001086101-mRNA-1"/>
    </source>
</evidence>
<evidence type="ECO:0000256" key="4">
    <source>
        <dbReference type="ARBA" id="ARBA00022777"/>
    </source>
</evidence>
<dbReference type="InterPro" id="IPR000719">
    <property type="entry name" value="Prot_kinase_dom"/>
</dbReference>
<sequence length="341" mass="38942">MQGRQDRLLRRPCLAGPISIPNQQPELQRFLADELVEQKYNEIKSRSGILTIVGKEFYCDKSDIEELSDLGRGAFGAVRKARCKKTNTLMAVKIIPLTDSADSNKRTVMDMDVIMQAHDCPYIVKCYGCFVYESEVRICMEMMTMCLEKLLIRAHKFPENIVRQITISALKALQYLKERMIMHRDVKPSNILIDLRGTIKMCDFGISGRLIDSSRAATNTKGCTAYLAPERVGSSTGNYGIKADVWSLGITLLELATGRHPYDGCKNDFELLTKINNDPPPQLLPSDNYSEEFCSFLSYCLKKKPDERRDYLFLLFIEVLDYLEYQEEKVLEEEAFTAFSI</sequence>
<evidence type="ECO:0000256" key="8">
    <source>
        <dbReference type="PROSITE-ProRule" id="PRU10141"/>
    </source>
</evidence>
<dbReference type="FunFam" id="3.30.200.20:FF:000040">
    <property type="entry name" value="Dual specificity mitogen-activated protein kinase kinase"/>
    <property type="match status" value="1"/>
</dbReference>
<reference evidence="11 12" key="2">
    <citation type="submission" date="2018-10" db="EMBL/GenBank/DDBJ databases">
        <authorList>
            <consortium name="Pathogen Informatics"/>
        </authorList>
    </citation>
    <scope>NUCLEOTIDE SEQUENCE [LARGE SCALE GENOMIC DNA]</scope>
</reference>
<dbReference type="GO" id="GO:0005524">
    <property type="term" value="F:ATP binding"/>
    <property type="evidence" value="ECO:0007669"/>
    <property type="project" value="UniProtKB-UniRule"/>
</dbReference>
<keyword evidence="4" id="KW-0418">Kinase</keyword>
<dbReference type="Gene3D" id="3.30.200.20">
    <property type="entry name" value="Phosphorylase Kinase, domain 1"/>
    <property type="match status" value="1"/>
</dbReference>
<accession>A0A0N4VJ40</accession>
<dbReference type="PANTHER" id="PTHR48013:SF15">
    <property type="entry name" value="DUAL SPECIFICITY MITOGEN-ACTIVATED PROTEIN KINASE KINASE 4"/>
    <property type="match status" value="1"/>
</dbReference>
<keyword evidence="1 9" id="KW-0723">Serine/threonine-protein kinase</keyword>
<dbReference type="SMART" id="SM00220">
    <property type="entry name" value="S_TKc"/>
    <property type="match status" value="1"/>
</dbReference>
<keyword evidence="5 8" id="KW-0067">ATP-binding</keyword>
<dbReference type="AlphaFoldDB" id="A0A0N4VJ40"/>